<dbReference type="RefSeq" id="WP_160772769.1">
    <property type="nucleotide sequence ID" value="NZ_WTYV01000006.1"/>
</dbReference>
<keyword evidence="2" id="KW-1185">Reference proteome</keyword>
<accession>A0A844Z0P9</accession>
<organism evidence="1 2">
    <name type="scientific">Alteraurantiacibacter buctensis</name>
    <dbReference type="NCBI Taxonomy" id="1503981"/>
    <lineage>
        <taxon>Bacteria</taxon>
        <taxon>Pseudomonadati</taxon>
        <taxon>Pseudomonadota</taxon>
        <taxon>Alphaproteobacteria</taxon>
        <taxon>Sphingomonadales</taxon>
        <taxon>Erythrobacteraceae</taxon>
        <taxon>Alteraurantiacibacter</taxon>
    </lineage>
</organism>
<dbReference type="Proteomes" id="UP000466966">
    <property type="component" value="Unassembled WGS sequence"/>
</dbReference>
<dbReference type="OrthoDB" id="9903978at2"/>
<dbReference type="AlphaFoldDB" id="A0A844Z0P9"/>
<gene>
    <name evidence="1" type="ORF">GRI99_14480</name>
</gene>
<dbReference type="EMBL" id="WTYV01000006">
    <property type="protein sequence ID" value="MXO72836.1"/>
    <property type="molecule type" value="Genomic_DNA"/>
</dbReference>
<comment type="caution">
    <text evidence="1">The sequence shown here is derived from an EMBL/GenBank/DDBJ whole genome shotgun (WGS) entry which is preliminary data.</text>
</comment>
<reference evidence="1 2" key="1">
    <citation type="submission" date="2019-12" db="EMBL/GenBank/DDBJ databases">
        <title>Genomic-based taxomic classification of the family Erythrobacteraceae.</title>
        <authorList>
            <person name="Xu L."/>
        </authorList>
    </citation>
    <scope>NUCLEOTIDE SEQUENCE [LARGE SCALE GENOMIC DNA]</scope>
    <source>
        <strain evidence="1 2">M0322</strain>
    </source>
</reference>
<evidence type="ECO:0000313" key="2">
    <source>
        <dbReference type="Proteomes" id="UP000466966"/>
    </source>
</evidence>
<sequence>MKRRSVLAGAVATPVLLGVGLDEARAATATAVPAMPSLTLYDARLPVAERIAWHLHRQGAPTRPTGGEIAALLLRERLLAADGPILGFTGHAEYLLARDIARVAGRQAAPLMRLGLGQEWLGSPAQDGWRPLLAGLLQVAEPDPHGATTFAWVA</sequence>
<evidence type="ECO:0000313" key="1">
    <source>
        <dbReference type="EMBL" id="MXO72836.1"/>
    </source>
</evidence>
<name>A0A844Z0P9_9SPHN</name>
<proteinExistence type="predicted"/>
<protein>
    <submittedName>
        <fullName evidence="1">Uncharacterized protein</fullName>
    </submittedName>
</protein>